<dbReference type="GO" id="GO:0016757">
    <property type="term" value="F:glycosyltransferase activity"/>
    <property type="evidence" value="ECO:0007669"/>
    <property type="project" value="UniProtKB-KW"/>
</dbReference>
<keyword evidence="2" id="KW-0328">Glycosyltransferase</keyword>
<dbReference type="InterPro" id="IPR001296">
    <property type="entry name" value="Glyco_trans_1"/>
</dbReference>
<dbReference type="EMBL" id="FUZP01000003">
    <property type="protein sequence ID" value="SKC67990.1"/>
    <property type="molecule type" value="Genomic_DNA"/>
</dbReference>
<dbReference type="InterPro" id="IPR028098">
    <property type="entry name" value="Glyco_trans_4-like_N"/>
</dbReference>
<feature type="domain" description="Glycosyl transferase family 1" evidence="4">
    <location>
        <begin position="218"/>
        <end position="352"/>
    </location>
</feature>
<organism evidence="6 7">
    <name type="scientific">Okibacterium fritillariae</name>
    <dbReference type="NCBI Taxonomy" id="123320"/>
    <lineage>
        <taxon>Bacteria</taxon>
        <taxon>Bacillati</taxon>
        <taxon>Actinomycetota</taxon>
        <taxon>Actinomycetes</taxon>
        <taxon>Micrococcales</taxon>
        <taxon>Microbacteriaceae</taxon>
        <taxon>Okibacterium</taxon>
    </lineage>
</organism>
<evidence type="ECO:0000259" key="5">
    <source>
        <dbReference type="Pfam" id="PF13439"/>
    </source>
</evidence>
<evidence type="ECO:0000256" key="3">
    <source>
        <dbReference type="ARBA" id="ARBA00022679"/>
    </source>
</evidence>
<evidence type="ECO:0000256" key="2">
    <source>
        <dbReference type="ARBA" id="ARBA00022676"/>
    </source>
</evidence>
<name>A0A1T5KWF9_9MICO</name>
<sequence>MRIAVLCHMHHPIAEPFQGGTETHTANLADELVARGHDVTLFAKEGSETTAAVYPLVPADFEFVFAASPLVRVQQKGFLAEAVHHSIQIISEGDFDIVINNSLSVLPYTHMRHLPMLTILHTPPTLADVNAIVTSPGWAPSPQHLFVTVSESNAAPWRLILPEVHVVHNGVLPRSASAAGVTPADAGSADLAATLSEAVAGFADSGAVAHADSATPTPYAAWAARVTPEKGLHVAIEAAARAGIELRIAGPIADPRYFEEDIEPLLGRGATYVGHLDSDELDRFLAAASVFVASPLWAEPFGLSVVEALRLGTPVAALPNGALPELISTANGALARDDSAASLGRAIRTARRRDRTRVEASAAPYTVTRMVDGYERLLDRILAGNAETVDARATA</sequence>
<keyword evidence="7" id="KW-1185">Reference proteome</keyword>
<dbReference type="AlphaFoldDB" id="A0A1T5KWF9"/>
<keyword evidence="3 6" id="KW-0808">Transferase</keyword>
<dbReference type="Proteomes" id="UP000190857">
    <property type="component" value="Unassembled WGS sequence"/>
</dbReference>
<dbReference type="SUPFAM" id="SSF53756">
    <property type="entry name" value="UDP-Glycosyltransferase/glycogen phosphorylase"/>
    <property type="match status" value="1"/>
</dbReference>
<dbReference type="RefSeq" id="WP_079728604.1">
    <property type="nucleotide sequence ID" value="NZ_FUZP01000003.1"/>
</dbReference>
<reference evidence="6 7" key="1">
    <citation type="submission" date="2017-02" db="EMBL/GenBank/DDBJ databases">
        <authorList>
            <person name="Peterson S.W."/>
        </authorList>
    </citation>
    <scope>NUCLEOTIDE SEQUENCE [LARGE SCALE GENOMIC DNA]</scope>
    <source>
        <strain evidence="6 7">VKM Ac-2059</strain>
    </source>
</reference>
<protein>
    <recommendedName>
        <fullName evidence="1">D-inositol 3-phosphate glycosyltransferase</fullName>
    </recommendedName>
</protein>
<dbReference type="Pfam" id="PF00534">
    <property type="entry name" value="Glycos_transf_1"/>
    <property type="match status" value="1"/>
</dbReference>
<evidence type="ECO:0000256" key="1">
    <source>
        <dbReference type="ARBA" id="ARBA00021292"/>
    </source>
</evidence>
<gene>
    <name evidence="6" type="ORF">SAMN06309945_2574</name>
</gene>
<feature type="domain" description="Glycosyltransferase subfamily 4-like N-terminal" evidence="5">
    <location>
        <begin position="19"/>
        <end position="171"/>
    </location>
</feature>
<evidence type="ECO:0000259" key="4">
    <source>
        <dbReference type="Pfam" id="PF00534"/>
    </source>
</evidence>
<dbReference type="InterPro" id="IPR050194">
    <property type="entry name" value="Glycosyltransferase_grp1"/>
</dbReference>
<proteinExistence type="predicted"/>
<accession>A0A1T5KWF9</accession>
<dbReference type="Gene3D" id="3.40.50.2000">
    <property type="entry name" value="Glycogen Phosphorylase B"/>
    <property type="match status" value="2"/>
</dbReference>
<dbReference type="PANTHER" id="PTHR45947">
    <property type="entry name" value="SULFOQUINOVOSYL TRANSFERASE SQD2"/>
    <property type="match status" value="1"/>
</dbReference>
<dbReference type="Pfam" id="PF13439">
    <property type="entry name" value="Glyco_transf_4"/>
    <property type="match status" value="1"/>
</dbReference>
<dbReference type="STRING" id="123320.SAMN06309945_2574"/>
<evidence type="ECO:0000313" key="7">
    <source>
        <dbReference type="Proteomes" id="UP000190857"/>
    </source>
</evidence>
<dbReference type="PANTHER" id="PTHR45947:SF3">
    <property type="entry name" value="SULFOQUINOVOSYL TRANSFERASE SQD2"/>
    <property type="match status" value="1"/>
</dbReference>
<dbReference type="GO" id="GO:1901137">
    <property type="term" value="P:carbohydrate derivative biosynthetic process"/>
    <property type="evidence" value="ECO:0007669"/>
    <property type="project" value="UniProtKB-ARBA"/>
</dbReference>
<evidence type="ECO:0000313" key="6">
    <source>
        <dbReference type="EMBL" id="SKC67990.1"/>
    </source>
</evidence>